<organism evidence="1 2">
    <name type="scientific">Tolypocladium ophioglossoides (strain CBS 100239)</name>
    <name type="common">Snaketongue truffleclub</name>
    <name type="synonym">Elaphocordyceps ophioglossoides</name>
    <dbReference type="NCBI Taxonomy" id="1163406"/>
    <lineage>
        <taxon>Eukaryota</taxon>
        <taxon>Fungi</taxon>
        <taxon>Dikarya</taxon>
        <taxon>Ascomycota</taxon>
        <taxon>Pezizomycotina</taxon>
        <taxon>Sordariomycetes</taxon>
        <taxon>Hypocreomycetidae</taxon>
        <taxon>Hypocreales</taxon>
        <taxon>Ophiocordycipitaceae</taxon>
        <taxon>Tolypocladium</taxon>
    </lineage>
</organism>
<name>A0A0L0NAS6_TOLOC</name>
<comment type="caution">
    <text evidence="1">The sequence shown here is derived from an EMBL/GenBank/DDBJ whole genome shotgun (WGS) entry which is preliminary data.</text>
</comment>
<keyword evidence="2" id="KW-1185">Reference proteome</keyword>
<protein>
    <submittedName>
        <fullName evidence="1">Uncharacterized protein</fullName>
    </submittedName>
</protein>
<evidence type="ECO:0000313" key="1">
    <source>
        <dbReference type="EMBL" id="KND91242.1"/>
    </source>
</evidence>
<dbReference type="AlphaFoldDB" id="A0A0L0NAS6"/>
<accession>A0A0L0NAS6</accession>
<reference evidence="1 2" key="1">
    <citation type="journal article" date="2015" name="BMC Genomics">
        <title>The genome of the truffle-parasite Tolypocladium ophioglossoides and the evolution of antifungal peptaibiotics.</title>
        <authorList>
            <person name="Quandt C.A."/>
            <person name="Bushley K.E."/>
            <person name="Spatafora J.W."/>
        </authorList>
    </citation>
    <scope>NUCLEOTIDE SEQUENCE [LARGE SCALE GENOMIC DNA]</scope>
    <source>
        <strain evidence="1 2">CBS 100239</strain>
    </source>
</reference>
<evidence type="ECO:0000313" key="2">
    <source>
        <dbReference type="Proteomes" id="UP000036947"/>
    </source>
</evidence>
<dbReference type="EMBL" id="LFRF01000009">
    <property type="protein sequence ID" value="KND91242.1"/>
    <property type="molecule type" value="Genomic_DNA"/>
</dbReference>
<proteinExistence type="predicted"/>
<gene>
    <name evidence="1" type="ORF">TOPH_04187</name>
</gene>
<dbReference type="Proteomes" id="UP000036947">
    <property type="component" value="Unassembled WGS sequence"/>
</dbReference>
<sequence>METLPATATPRTTAQEAVIRTKLVRLASTATLSAVLLMSLVLRTLTVIPPALSPAAMTHSRAFAPTRTRKPSAVLSLFSARPSSARTPLVHNPAIVREWQQLL</sequence>